<feature type="domain" description="Putative host cell surface-exposed lipoprotein Ltp-like HTH region" evidence="2">
    <location>
        <begin position="173"/>
        <end position="216"/>
    </location>
</feature>
<reference evidence="5" key="1">
    <citation type="journal article" date="2019" name="Int. J. Syst. Evol. Microbiol.">
        <title>The Global Catalogue of Microorganisms (GCM) 10K type strain sequencing project: providing services to taxonomists for standard genome sequencing and annotation.</title>
        <authorList>
            <consortium name="The Broad Institute Genomics Platform"/>
            <consortium name="The Broad Institute Genome Sequencing Center for Infectious Disease"/>
            <person name="Wu L."/>
            <person name="Ma J."/>
        </authorList>
    </citation>
    <scope>NUCLEOTIDE SEQUENCE [LARGE SCALE GENOMIC DNA]</scope>
    <source>
        <strain evidence="5">JCM 17738</strain>
    </source>
</reference>
<feature type="compositionally biased region" description="Low complexity" evidence="1">
    <location>
        <begin position="104"/>
        <end position="146"/>
    </location>
</feature>
<protein>
    <recommendedName>
        <fullName evidence="6">DUF2510 domain-containing protein</fullName>
    </recommendedName>
</protein>
<evidence type="ECO:0000259" key="2">
    <source>
        <dbReference type="Pfam" id="PF07553"/>
    </source>
</evidence>
<feature type="domain" description="DUF2510" evidence="3">
    <location>
        <begin position="6"/>
        <end position="34"/>
    </location>
</feature>
<organism evidence="4 5">
    <name type="scientific">Ornithinibacter aureus</name>
    <dbReference type="NCBI Taxonomy" id="622664"/>
    <lineage>
        <taxon>Bacteria</taxon>
        <taxon>Bacillati</taxon>
        <taxon>Actinomycetota</taxon>
        <taxon>Actinomycetes</taxon>
        <taxon>Micrococcales</taxon>
        <taxon>Intrasporangiaceae</taxon>
        <taxon>Ornithinibacter</taxon>
    </lineage>
</organism>
<keyword evidence="5" id="KW-1185">Reference proteome</keyword>
<dbReference type="Gene3D" id="1.10.10.10">
    <property type="entry name" value="Winged helix-like DNA-binding domain superfamily/Winged helix DNA-binding domain"/>
    <property type="match status" value="2"/>
</dbReference>
<evidence type="ECO:0008006" key="6">
    <source>
        <dbReference type="Google" id="ProtNLM"/>
    </source>
</evidence>
<comment type="caution">
    <text evidence="4">The sequence shown here is derived from an EMBL/GenBank/DDBJ whole genome shotgun (WGS) entry which is preliminary data.</text>
</comment>
<dbReference type="Pfam" id="PF10708">
    <property type="entry name" value="DUF2510"/>
    <property type="match status" value="1"/>
</dbReference>
<evidence type="ECO:0000313" key="4">
    <source>
        <dbReference type="EMBL" id="GAA4400748.1"/>
    </source>
</evidence>
<dbReference type="Pfam" id="PF07553">
    <property type="entry name" value="Lipoprotein_Ltp"/>
    <property type="match status" value="2"/>
</dbReference>
<feature type="compositionally biased region" description="Low complexity" evidence="1">
    <location>
        <begin position="154"/>
        <end position="166"/>
    </location>
</feature>
<sequence>MSSTPAGWYPQPDGTQRYWDGASWTEHVAPGAGQGHGSAQVGAADSHSGGSTFASSEAPASAESLPSSQRPWFKKKRYVVPGGLVTAFVLIGALGGGGDDANKPQAALEASASSSALPSPETPAAPKTTAPATAEPAPEPSTSTAPKPAPAPSPTKAAPAPEAKSAGTVSQLNALRSAESYLEFKGFSKKGLIDQLSSEYGEGFPRKDAEWAVENLDVNWNEQAVRAGQSYLDFKGFSRSGLIDQLSSDYGDQFTKKQATYAADKLGL</sequence>
<name>A0ABP8K5P8_9MICO</name>
<evidence type="ECO:0000256" key="1">
    <source>
        <dbReference type="SAM" id="MobiDB-lite"/>
    </source>
</evidence>
<dbReference type="EMBL" id="BAABFX010000040">
    <property type="protein sequence ID" value="GAA4400748.1"/>
    <property type="molecule type" value="Genomic_DNA"/>
</dbReference>
<accession>A0ABP8K5P8</accession>
<gene>
    <name evidence="4" type="ORF">GCM10023153_28510</name>
</gene>
<evidence type="ECO:0000313" key="5">
    <source>
        <dbReference type="Proteomes" id="UP001500390"/>
    </source>
</evidence>
<feature type="region of interest" description="Disordered" evidence="1">
    <location>
        <begin position="1"/>
        <end position="68"/>
    </location>
</feature>
<feature type="compositionally biased region" description="Low complexity" evidence="1">
    <location>
        <begin position="54"/>
        <end position="68"/>
    </location>
</feature>
<dbReference type="InterPro" id="IPR018929">
    <property type="entry name" value="DUF2510"/>
</dbReference>
<proteinExistence type="predicted"/>
<feature type="domain" description="Putative host cell surface-exposed lipoprotein Ltp-like HTH region" evidence="2">
    <location>
        <begin position="219"/>
        <end position="266"/>
    </location>
</feature>
<dbReference type="InterPro" id="IPR036388">
    <property type="entry name" value="WH-like_DNA-bd_sf"/>
</dbReference>
<dbReference type="Proteomes" id="UP001500390">
    <property type="component" value="Unassembled WGS sequence"/>
</dbReference>
<feature type="region of interest" description="Disordered" evidence="1">
    <location>
        <begin position="102"/>
        <end position="169"/>
    </location>
</feature>
<dbReference type="InterPro" id="IPR011434">
    <property type="entry name" value="Ltp-like_HTH"/>
</dbReference>
<evidence type="ECO:0000259" key="3">
    <source>
        <dbReference type="Pfam" id="PF10708"/>
    </source>
</evidence>